<keyword evidence="2" id="KW-1185">Reference proteome</keyword>
<accession>A0A172TVR6</accession>
<reference evidence="1 2" key="2">
    <citation type="journal article" date="2016" name="Int. J. Syst. Evol. Microbiol.">
        <title>Flavisolibacter tropicus sp. nov., isolated from tropical soil.</title>
        <authorList>
            <person name="Lee J.J."/>
            <person name="Kang M.S."/>
            <person name="Kim G.S."/>
            <person name="Lee C.S."/>
            <person name="Lim S."/>
            <person name="Lee J."/>
            <person name="Roh S.H."/>
            <person name="Kang H."/>
            <person name="Ha J.M."/>
            <person name="Bae S."/>
            <person name="Jung H.Y."/>
            <person name="Kim M.K."/>
        </authorList>
    </citation>
    <scope>NUCLEOTIDE SEQUENCE [LARGE SCALE GENOMIC DNA]</scope>
    <source>
        <strain evidence="1 2">LCS9</strain>
    </source>
</reference>
<evidence type="ECO:0000313" key="2">
    <source>
        <dbReference type="Proteomes" id="UP000077177"/>
    </source>
</evidence>
<organism evidence="1 2">
    <name type="scientific">Flavisolibacter tropicus</name>
    <dbReference type="NCBI Taxonomy" id="1492898"/>
    <lineage>
        <taxon>Bacteria</taxon>
        <taxon>Pseudomonadati</taxon>
        <taxon>Bacteroidota</taxon>
        <taxon>Chitinophagia</taxon>
        <taxon>Chitinophagales</taxon>
        <taxon>Chitinophagaceae</taxon>
        <taxon>Flavisolibacter</taxon>
    </lineage>
</organism>
<dbReference type="AlphaFoldDB" id="A0A172TVR6"/>
<name>A0A172TVR6_9BACT</name>
<reference evidence="2" key="1">
    <citation type="submission" date="2015-01" db="EMBL/GenBank/DDBJ databases">
        <title>Flavisolibacter sp./LCS9/ whole genome sequencing.</title>
        <authorList>
            <person name="Kim M.K."/>
            <person name="Srinivasan S."/>
            <person name="Lee J.-J."/>
        </authorList>
    </citation>
    <scope>NUCLEOTIDE SEQUENCE [LARGE SCALE GENOMIC DNA]</scope>
    <source>
        <strain evidence="2">LCS9</strain>
    </source>
</reference>
<proteinExistence type="predicted"/>
<sequence length="66" mass="7587">MQHDSKRHYTFQTYFRCASLRSFAIALDDKRQRHYGWQAGCKGGGNDAKPVRVSQSTIAIKERALQ</sequence>
<dbReference type="KEGG" id="fla:SY85_11755"/>
<gene>
    <name evidence="1" type="ORF">SY85_11755</name>
</gene>
<dbReference type="EMBL" id="CP011390">
    <property type="protein sequence ID" value="ANE51076.1"/>
    <property type="molecule type" value="Genomic_DNA"/>
</dbReference>
<evidence type="ECO:0000313" key="1">
    <source>
        <dbReference type="EMBL" id="ANE51076.1"/>
    </source>
</evidence>
<protein>
    <submittedName>
        <fullName evidence="1">Uncharacterized protein</fullName>
    </submittedName>
</protein>
<dbReference type="Proteomes" id="UP000077177">
    <property type="component" value="Chromosome"/>
</dbReference>